<keyword evidence="2" id="KW-1185">Reference proteome</keyword>
<dbReference type="Proteomes" id="UP001165780">
    <property type="component" value="Unplaced"/>
</dbReference>
<sequence length="209" mass="22156">MWSPPGTCPPGLAASFPSSLSLQTRTASLRRLRNSPVNVTLIWPMPSMTPNPPRSQAQISTPDRSPHITHSQACPTTVEASTPDRSPRITHSQACPTTMEISTPDRSPRITHSQACPTTVEASTPGRGHPRAPSPAVPTAVEVTLGTGTRMTAATRPGPGRPQLAVVATIPTMMATETPMEEGVLDPTLTEIIMAETDTPRTATSKVTR</sequence>
<organism evidence="2 3">
    <name type="scientific">Panthera pardus</name>
    <name type="common">Leopard</name>
    <name type="synonym">Felis pardus</name>
    <dbReference type="NCBI Taxonomy" id="9691"/>
    <lineage>
        <taxon>Eukaryota</taxon>
        <taxon>Metazoa</taxon>
        <taxon>Chordata</taxon>
        <taxon>Craniata</taxon>
        <taxon>Vertebrata</taxon>
        <taxon>Euteleostomi</taxon>
        <taxon>Mammalia</taxon>
        <taxon>Eutheria</taxon>
        <taxon>Laurasiatheria</taxon>
        <taxon>Carnivora</taxon>
        <taxon>Feliformia</taxon>
        <taxon>Felidae</taxon>
        <taxon>Pantherinae</taxon>
        <taxon>Panthera</taxon>
    </lineage>
</organism>
<dbReference type="RefSeq" id="XP_019286709.2">
    <property type="nucleotide sequence ID" value="XM_019431164.2"/>
</dbReference>
<accession>A0A9V1EQS0</accession>
<protein>
    <submittedName>
        <fullName evidence="3">Glycoprotein Xg isoform X7</fullName>
    </submittedName>
</protein>
<evidence type="ECO:0000313" key="2">
    <source>
        <dbReference type="Proteomes" id="UP001165780"/>
    </source>
</evidence>
<dbReference type="CTD" id="7499"/>
<proteinExistence type="predicted"/>
<reference evidence="3" key="1">
    <citation type="submission" date="2025-08" db="UniProtKB">
        <authorList>
            <consortium name="RefSeq"/>
        </authorList>
    </citation>
    <scope>IDENTIFICATION</scope>
    <source>
        <tissue evidence="3">Whole blood</tissue>
    </source>
</reference>
<evidence type="ECO:0000313" key="3">
    <source>
        <dbReference type="RefSeq" id="XP_019286709.2"/>
    </source>
</evidence>
<evidence type="ECO:0000256" key="1">
    <source>
        <dbReference type="SAM" id="MobiDB-lite"/>
    </source>
</evidence>
<dbReference type="AlphaFoldDB" id="A0A9V1EQS0"/>
<dbReference type="GeneID" id="109256163"/>
<feature type="region of interest" description="Disordered" evidence="1">
    <location>
        <begin position="44"/>
        <end position="92"/>
    </location>
</feature>
<feature type="compositionally biased region" description="Polar residues" evidence="1">
    <location>
        <begin position="54"/>
        <end position="92"/>
    </location>
</feature>
<name>A0A9V1EQS0_PANPR</name>
<gene>
    <name evidence="3" type="primary">XG</name>
</gene>